<keyword evidence="3" id="KW-1003">Cell membrane</keyword>
<dbReference type="Pfam" id="PF02386">
    <property type="entry name" value="TrkH"/>
    <property type="match status" value="1"/>
</dbReference>
<dbReference type="EMBL" id="AQQY01000001">
    <property type="protein sequence ID" value="KCV83727.1"/>
    <property type="molecule type" value="Genomic_DNA"/>
</dbReference>
<evidence type="ECO:0000256" key="8">
    <source>
        <dbReference type="SAM" id="Phobius"/>
    </source>
</evidence>
<feature type="transmembrane region" description="Helical" evidence="8">
    <location>
        <begin position="313"/>
        <end position="335"/>
    </location>
</feature>
<organism evidence="9 10">
    <name type="scientific">Actibacterium atlanticum</name>
    <dbReference type="NCBI Taxonomy" id="1461693"/>
    <lineage>
        <taxon>Bacteria</taxon>
        <taxon>Pseudomonadati</taxon>
        <taxon>Pseudomonadota</taxon>
        <taxon>Alphaproteobacteria</taxon>
        <taxon>Rhodobacterales</taxon>
        <taxon>Roseobacteraceae</taxon>
        <taxon>Actibacterium</taxon>
    </lineage>
</organism>
<evidence type="ECO:0000313" key="9">
    <source>
        <dbReference type="EMBL" id="KCV83727.1"/>
    </source>
</evidence>
<evidence type="ECO:0000256" key="6">
    <source>
        <dbReference type="ARBA" id="ARBA00023065"/>
    </source>
</evidence>
<protein>
    <submittedName>
        <fullName evidence="9">Trk system potassium uptake protein TrkH</fullName>
    </submittedName>
</protein>
<evidence type="ECO:0000256" key="3">
    <source>
        <dbReference type="ARBA" id="ARBA00022475"/>
    </source>
</evidence>
<feature type="transmembrane region" description="Helical" evidence="8">
    <location>
        <begin position="129"/>
        <end position="151"/>
    </location>
</feature>
<feature type="transmembrane region" description="Helical" evidence="8">
    <location>
        <begin position="355"/>
        <end position="382"/>
    </location>
</feature>
<dbReference type="InterPro" id="IPR003445">
    <property type="entry name" value="Cat_transpt"/>
</dbReference>
<keyword evidence="6" id="KW-0406">Ion transport</keyword>
<sequence length="505" mass="54351">MHRILNIPLMVILMGVGATAMLVPAFYGLAVNDHLSARAFGYSAFLFYFIVLMVGLATYNNKNRNVARSHLLALPLAYAGLPLMLAVPFNEAVRDTTFVNAYLEMVSSLTTTGATSFDDPARLRDSVHLWRALVGWMGGFFVWVTALAILAPKNLGGFEVISSATIGRGARKIEEHVRNTDPRALLLRYSQQLLPIYTGLTGALWLALILSGESAFVAACHAMSTLATSGISPIGGLENSTTGFPAELLIFIFFIFALTRQTFTPDTTKQGLRRLRNDPEFMLAGLIVLCVPAFLFFRHWLGAYDVDEQQNLSAALHAAWGSVFSVMSFLSTTGFSSADWELARNWSGLQTPGLVLVGLALVGGGVATTAGGVKLLRVYALYKHGLREMDKLVHPSSVGGAGALARHIRGQGAYVAWVFFMLFALSIALVMTALALTGLSFETATILTISALSTTGPLTQVASADPISFAALPEAAKLILSAAMVLGRLETLAIIALLNPEFWRQ</sequence>
<feature type="transmembrane region" description="Helical" evidence="8">
    <location>
        <begin position="7"/>
        <end position="27"/>
    </location>
</feature>
<evidence type="ECO:0000256" key="7">
    <source>
        <dbReference type="ARBA" id="ARBA00023136"/>
    </source>
</evidence>
<feature type="transmembrane region" description="Helical" evidence="8">
    <location>
        <begin position="39"/>
        <end position="59"/>
    </location>
</feature>
<feature type="transmembrane region" description="Helical" evidence="8">
    <location>
        <begin position="193"/>
        <end position="210"/>
    </location>
</feature>
<dbReference type="GO" id="GO:0008324">
    <property type="term" value="F:monoatomic cation transmembrane transporter activity"/>
    <property type="evidence" value="ECO:0007669"/>
    <property type="project" value="InterPro"/>
</dbReference>
<evidence type="ECO:0000256" key="2">
    <source>
        <dbReference type="ARBA" id="ARBA00022448"/>
    </source>
</evidence>
<keyword evidence="4 8" id="KW-0812">Transmembrane</keyword>
<dbReference type="Proteomes" id="UP000024836">
    <property type="component" value="Unassembled WGS sequence"/>
</dbReference>
<reference evidence="9 10" key="1">
    <citation type="submission" date="2013-04" db="EMBL/GenBank/DDBJ databases">
        <title>Shimia sp. 22II-S11-Z10 Genome Sequencing.</title>
        <authorList>
            <person name="Lai Q."/>
            <person name="Li G."/>
            <person name="Shao Z."/>
        </authorList>
    </citation>
    <scope>NUCLEOTIDE SEQUENCE [LARGE SCALE GENOMIC DNA]</scope>
    <source>
        <strain evidence="10">22II-S11-Z10</strain>
    </source>
</reference>
<feature type="transmembrane region" description="Helical" evidence="8">
    <location>
        <begin position="216"/>
        <end position="237"/>
    </location>
</feature>
<dbReference type="PATRIC" id="fig|1461693.3.peg.654"/>
<evidence type="ECO:0000256" key="5">
    <source>
        <dbReference type="ARBA" id="ARBA00022989"/>
    </source>
</evidence>
<dbReference type="STRING" id="1461693.ATO10_03165"/>
<feature type="transmembrane region" description="Helical" evidence="8">
    <location>
        <begin position="414"/>
        <end position="436"/>
    </location>
</feature>
<comment type="caution">
    <text evidence="9">The sequence shown here is derived from an EMBL/GenBank/DDBJ whole genome shotgun (WGS) entry which is preliminary data.</text>
</comment>
<keyword evidence="7 8" id="KW-0472">Membrane</keyword>
<dbReference type="PANTHER" id="PTHR32024:SF3">
    <property type="entry name" value="TRK SYSTEM POTASSIUM UPTAKE PROTEIN"/>
    <property type="match status" value="1"/>
</dbReference>
<evidence type="ECO:0000256" key="4">
    <source>
        <dbReference type="ARBA" id="ARBA00022692"/>
    </source>
</evidence>
<comment type="subcellular location">
    <subcellularLocation>
        <location evidence="1">Cell membrane</location>
        <topology evidence="1">Multi-pass membrane protein</topology>
    </subcellularLocation>
</comment>
<feature type="transmembrane region" description="Helical" evidence="8">
    <location>
        <begin position="244"/>
        <end position="261"/>
    </location>
</feature>
<accession>A0A058ZRH1</accession>
<evidence type="ECO:0000313" key="10">
    <source>
        <dbReference type="Proteomes" id="UP000024836"/>
    </source>
</evidence>
<dbReference type="OrthoDB" id="7818483at2"/>
<dbReference type="AlphaFoldDB" id="A0A058ZRH1"/>
<feature type="transmembrane region" description="Helical" evidence="8">
    <location>
        <begin position="281"/>
        <end position="301"/>
    </location>
</feature>
<keyword evidence="10" id="KW-1185">Reference proteome</keyword>
<feature type="transmembrane region" description="Helical" evidence="8">
    <location>
        <begin position="71"/>
        <end position="89"/>
    </location>
</feature>
<keyword evidence="5 8" id="KW-1133">Transmembrane helix</keyword>
<gene>
    <name evidence="9" type="ORF">ATO10_03165</name>
</gene>
<dbReference type="eggNOG" id="COG0168">
    <property type="taxonomic scope" value="Bacteria"/>
</dbReference>
<dbReference type="GO" id="GO:0030001">
    <property type="term" value="P:metal ion transport"/>
    <property type="evidence" value="ECO:0007669"/>
    <property type="project" value="UniProtKB-ARBA"/>
</dbReference>
<dbReference type="RefSeq" id="WP_035247871.1">
    <property type="nucleotide sequence ID" value="NZ_AQQY01000001.1"/>
</dbReference>
<evidence type="ECO:0000256" key="1">
    <source>
        <dbReference type="ARBA" id="ARBA00004651"/>
    </source>
</evidence>
<dbReference type="PANTHER" id="PTHR32024">
    <property type="entry name" value="TRK SYSTEM POTASSIUM UPTAKE PROTEIN TRKG-RELATED"/>
    <property type="match status" value="1"/>
</dbReference>
<dbReference type="GO" id="GO:0005886">
    <property type="term" value="C:plasma membrane"/>
    <property type="evidence" value="ECO:0007669"/>
    <property type="project" value="UniProtKB-SubCell"/>
</dbReference>
<name>A0A058ZRH1_9RHOB</name>
<proteinExistence type="predicted"/>
<keyword evidence="2" id="KW-0813">Transport</keyword>